<protein>
    <submittedName>
        <fullName evidence="5">Acyl-CoA dehydrogenase family protein</fullName>
    </submittedName>
</protein>
<keyword evidence="1" id="KW-0560">Oxidoreductase</keyword>
<dbReference type="InterPro" id="IPR046373">
    <property type="entry name" value="Acyl-CoA_Oxase/DH_mid-dom_sf"/>
</dbReference>
<accession>A0ABS1BDU5</accession>
<dbReference type="Gene3D" id="1.20.140.10">
    <property type="entry name" value="Butyryl-CoA Dehydrogenase, subunit A, domain 3"/>
    <property type="match status" value="1"/>
</dbReference>
<sequence length="450" mass="47655">MSTTITSSGPTGARPSDAGPSDARPTDTTPSDASAGDARPTGTRPTAEDLRARFAPVLAEIAAGAVERERERRLPFAEVRALADAGFTAITVPSEHGGAGADVETLFRLLIDLGEADSNLPQLLRAHFAFANGLLLGDEEEDPSVWQRLLAGGAVFGNASHERSTARVGDLATTVTPDGEDFLISGEKAYSTGSIFADWINVTAQTPDGLRARVTVRREDPGVQVRDDWDGFGQQLTGSGSTLLDEVRVPASRVRIRGASADGRPTPQTAFLQLVLLSSLVGVGRAALRDGVEFVRSRTRVYSQGSGATAAEDPLVQAVVGRLSAKLAAAKDSVLAAARVLGRAQDSVIRDHRDGVAGSERSLALIDAAELRTVQAQLTAVENVLAVTTQLFEVGGASATSRGRALDRHWRNARTLSSHNPAIYQERAIGDRLLNDSELLYFWSTGEKKS</sequence>
<dbReference type="Gene3D" id="2.40.110.10">
    <property type="entry name" value="Butyryl-CoA Dehydrogenase, subunit A, domain 2"/>
    <property type="match status" value="1"/>
</dbReference>
<dbReference type="InterPro" id="IPR013107">
    <property type="entry name" value="Acyl-CoA_DH_C"/>
</dbReference>
<evidence type="ECO:0000256" key="2">
    <source>
        <dbReference type="SAM" id="MobiDB-lite"/>
    </source>
</evidence>
<dbReference type="Pfam" id="PF08028">
    <property type="entry name" value="Acyl-CoA_dh_2"/>
    <property type="match status" value="1"/>
</dbReference>
<evidence type="ECO:0000313" key="5">
    <source>
        <dbReference type="EMBL" id="MBK0332822.1"/>
    </source>
</evidence>
<feature type="compositionally biased region" description="Polar residues" evidence="2">
    <location>
        <begin position="1"/>
        <end position="10"/>
    </location>
</feature>
<gene>
    <name evidence="5" type="ORF">I8D64_15575</name>
</gene>
<organism evidence="5 6">
    <name type="scientific">Brachybacterium halotolerans</name>
    <dbReference type="NCBI Taxonomy" id="2795215"/>
    <lineage>
        <taxon>Bacteria</taxon>
        <taxon>Bacillati</taxon>
        <taxon>Actinomycetota</taxon>
        <taxon>Actinomycetes</taxon>
        <taxon>Micrococcales</taxon>
        <taxon>Dermabacteraceae</taxon>
        <taxon>Brachybacterium</taxon>
    </lineage>
</organism>
<evidence type="ECO:0000259" key="3">
    <source>
        <dbReference type="Pfam" id="PF02771"/>
    </source>
</evidence>
<proteinExistence type="predicted"/>
<dbReference type="EMBL" id="JAEDAJ010000014">
    <property type="protein sequence ID" value="MBK0332822.1"/>
    <property type="molecule type" value="Genomic_DNA"/>
</dbReference>
<keyword evidence="6" id="KW-1185">Reference proteome</keyword>
<evidence type="ECO:0000256" key="1">
    <source>
        <dbReference type="ARBA" id="ARBA00023002"/>
    </source>
</evidence>
<dbReference type="RefSeq" id="WP_200503716.1">
    <property type="nucleotide sequence ID" value="NZ_JAEDAJ010000014.1"/>
</dbReference>
<dbReference type="PANTHER" id="PTHR43884">
    <property type="entry name" value="ACYL-COA DEHYDROGENASE"/>
    <property type="match status" value="1"/>
</dbReference>
<dbReference type="InterPro" id="IPR036250">
    <property type="entry name" value="AcylCo_DH-like_C"/>
</dbReference>
<reference evidence="5 6" key="1">
    <citation type="submission" date="2020-12" db="EMBL/GenBank/DDBJ databases">
        <title>Brachybacterium sp. MASK1Z-5, whole genome shotgun sequence.</title>
        <authorList>
            <person name="Tuo L."/>
        </authorList>
    </citation>
    <scope>NUCLEOTIDE SEQUENCE [LARGE SCALE GENOMIC DNA]</scope>
    <source>
        <strain evidence="5 6">MASK1Z-5</strain>
    </source>
</reference>
<feature type="domain" description="Acyl-CoA dehydrogenase C-terminal" evidence="4">
    <location>
        <begin position="280"/>
        <end position="420"/>
    </location>
</feature>
<dbReference type="Pfam" id="PF02771">
    <property type="entry name" value="Acyl-CoA_dh_N"/>
    <property type="match status" value="1"/>
</dbReference>
<dbReference type="Gene3D" id="1.10.540.10">
    <property type="entry name" value="Acyl-CoA dehydrogenase/oxidase, N-terminal domain"/>
    <property type="match status" value="1"/>
</dbReference>
<dbReference type="SUPFAM" id="SSF47203">
    <property type="entry name" value="Acyl-CoA dehydrogenase C-terminal domain-like"/>
    <property type="match status" value="1"/>
</dbReference>
<evidence type="ECO:0000313" key="6">
    <source>
        <dbReference type="Proteomes" id="UP000612352"/>
    </source>
</evidence>
<feature type="region of interest" description="Disordered" evidence="2">
    <location>
        <begin position="1"/>
        <end position="49"/>
    </location>
</feature>
<feature type="domain" description="Acyl-CoA dehydrogenase/oxidase N-terminal" evidence="3">
    <location>
        <begin position="59"/>
        <end position="133"/>
    </location>
</feature>
<dbReference type="PANTHER" id="PTHR43884:SF12">
    <property type="entry name" value="ISOVALERYL-COA DEHYDROGENASE, MITOCHONDRIAL-RELATED"/>
    <property type="match status" value="1"/>
</dbReference>
<dbReference type="InterPro" id="IPR037069">
    <property type="entry name" value="AcylCoA_DH/ox_N_sf"/>
</dbReference>
<dbReference type="InterPro" id="IPR009100">
    <property type="entry name" value="AcylCoA_DH/oxidase_NM_dom_sf"/>
</dbReference>
<evidence type="ECO:0000259" key="4">
    <source>
        <dbReference type="Pfam" id="PF08028"/>
    </source>
</evidence>
<dbReference type="SUPFAM" id="SSF56645">
    <property type="entry name" value="Acyl-CoA dehydrogenase NM domain-like"/>
    <property type="match status" value="1"/>
</dbReference>
<comment type="caution">
    <text evidence="5">The sequence shown here is derived from an EMBL/GenBank/DDBJ whole genome shotgun (WGS) entry which is preliminary data.</text>
</comment>
<dbReference type="Proteomes" id="UP000612352">
    <property type="component" value="Unassembled WGS sequence"/>
</dbReference>
<dbReference type="InterPro" id="IPR013786">
    <property type="entry name" value="AcylCoA_DH/ox_N"/>
</dbReference>
<name>A0ABS1BDU5_9MICO</name>